<name>A0A1J5RRR6_9ZZZZ</name>
<proteinExistence type="predicted"/>
<protein>
    <submittedName>
        <fullName evidence="1">Uncharacterized protein</fullName>
    </submittedName>
</protein>
<accession>A0A1J5RRR6</accession>
<comment type="caution">
    <text evidence="1">The sequence shown here is derived from an EMBL/GenBank/DDBJ whole genome shotgun (WGS) entry which is preliminary data.</text>
</comment>
<dbReference type="AlphaFoldDB" id="A0A1J5RRR6"/>
<evidence type="ECO:0000313" key="1">
    <source>
        <dbReference type="EMBL" id="OIQ98338.1"/>
    </source>
</evidence>
<dbReference type="InterPro" id="IPR036388">
    <property type="entry name" value="WH-like_DNA-bd_sf"/>
</dbReference>
<dbReference type="SUPFAM" id="SSF46785">
    <property type="entry name" value="Winged helix' DNA-binding domain"/>
    <property type="match status" value="1"/>
</dbReference>
<dbReference type="EMBL" id="MLJW01000120">
    <property type="protein sequence ID" value="OIQ98338.1"/>
    <property type="molecule type" value="Genomic_DNA"/>
</dbReference>
<gene>
    <name evidence="1" type="ORF">GALL_196160</name>
</gene>
<dbReference type="InterPro" id="IPR036390">
    <property type="entry name" value="WH_DNA-bd_sf"/>
</dbReference>
<sequence>MAALKAKIEVGTSLRQALAEVGTAWKAAVAGQPVEASDILCFVDWEALVAVLTPKRFDLIRHLRREPADSIRALARALKRDYKNVHADVMALEALGLIRRDPDSGKITAELDQVASIIKFAA</sequence>
<dbReference type="Gene3D" id="1.10.10.10">
    <property type="entry name" value="Winged helix-like DNA-binding domain superfamily/Winged helix DNA-binding domain"/>
    <property type="match status" value="1"/>
</dbReference>
<organism evidence="1">
    <name type="scientific">mine drainage metagenome</name>
    <dbReference type="NCBI Taxonomy" id="410659"/>
    <lineage>
        <taxon>unclassified sequences</taxon>
        <taxon>metagenomes</taxon>
        <taxon>ecological metagenomes</taxon>
    </lineage>
</organism>
<dbReference type="Pfam" id="PF25212">
    <property type="entry name" value="HVO_A0114"/>
    <property type="match status" value="1"/>
</dbReference>
<reference evidence="1" key="1">
    <citation type="submission" date="2016-10" db="EMBL/GenBank/DDBJ databases">
        <title>Sequence of Gallionella enrichment culture.</title>
        <authorList>
            <person name="Poehlein A."/>
            <person name="Muehling M."/>
            <person name="Daniel R."/>
        </authorList>
    </citation>
    <scope>NUCLEOTIDE SEQUENCE</scope>
</reference>